<feature type="coiled-coil region" evidence="1">
    <location>
        <begin position="178"/>
        <end position="205"/>
    </location>
</feature>
<dbReference type="Proteomes" id="UP001285441">
    <property type="component" value="Unassembled WGS sequence"/>
</dbReference>
<gene>
    <name evidence="2" type="ORF">B0H63DRAFT_255503</name>
</gene>
<keyword evidence="3" id="KW-1185">Reference proteome</keyword>
<dbReference type="AlphaFoldDB" id="A0AAE0KD80"/>
<protein>
    <submittedName>
        <fullName evidence="2">Uncharacterized protein</fullName>
    </submittedName>
</protein>
<evidence type="ECO:0000256" key="1">
    <source>
        <dbReference type="SAM" id="Coils"/>
    </source>
</evidence>
<comment type="caution">
    <text evidence="2">The sequence shown here is derived from an EMBL/GenBank/DDBJ whole genome shotgun (WGS) entry which is preliminary data.</text>
</comment>
<feature type="coiled-coil region" evidence="1">
    <location>
        <begin position="273"/>
        <end position="303"/>
    </location>
</feature>
<evidence type="ECO:0000313" key="2">
    <source>
        <dbReference type="EMBL" id="KAK3374693.1"/>
    </source>
</evidence>
<feature type="coiled-coil region" evidence="1">
    <location>
        <begin position="339"/>
        <end position="416"/>
    </location>
</feature>
<proteinExistence type="predicted"/>
<name>A0AAE0KD80_9PEZI</name>
<sequence>MDSLSTNVNKIQSTLHSSRRRLTTLETGVKKSAGKEVQDMGNSLRTSSAKIEHVSSQMRSYLAEIEYTTTGKPETTVNMNPQVRWLSKSLDSIVASLGEAHSSAGRALKVTEEYTYSVLDVGQTVQVQTTQLNECHSKAQGAMSQAQSSLSFSEQMLRETQARVSAKESEIWTKTREADEKRSKKTQLERDISFKQAEIARKERLRESKKEDVAAGAVLTGIGIMAAPFTLGLSLALAAGAATYTGIRASEVSDLKDDLTTLNNSIRSINIDIARGDAAVASLEQEKRDLQALVQKYKTEISERRTKHRDYQKTISDSNRVQGDVKLLKNVADSTLSNVKDDTRELQKMKQTLEKFSDEIQAKSVDVSTSAGPVERLARLVAPRSVSTNMRLAREYKKQQEVIQEVTETLARIQKDIPLLMSSHETKFLDIKPWNAVESSVVELGEDIPEVCYFPDAKKAGKKDDDERENKCE</sequence>
<dbReference type="EMBL" id="JAULSW010000007">
    <property type="protein sequence ID" value="KAK3374693.1"/>
    <property type="molecule type" value="Genomic_DNA"/>
</dbReference>
<organism evidence="2 3">
    <name type="scientific">Podospora didyma</name>
    <dbReference type="NCBI Taxonomy" id="330526"/>
    <lineage>
        <taxon>Eukaryota</taxon>
        <taxon>Fungi</taxon>
        <taxon>Dikarya</taxon>
        <taxon>Ascomycota</taxon>
        <taxon>Pezizomycotina</taxon>
        <taxon>Sordariomycetes</taxon>
        <taxon>Sordariomycetidae</taxon>
        <taxon>Sordariales</taxon>
        <taxon>Podosporaceae</taxon>
        <taxon>Podospora</taxon>
    </lineage>
</organism>
<dbReference type="Gene3D" id="1.10.287.1490">
    <property type="match status" value="1"/>
</dbReference>
<evidence type="ECO:0000313" key="3">
    <source>
        <dbReference type="Proteomes" id="UP001285441"/>
    </source>
</evidence>
<reference evidence="2" key="1">
    <citation type="journal article" date="2023" name="Mol. Phylogenet. Evol.">
        <title>Genome-scale phylogeny and comparative genomics of the fungal order Sordariales.</title>
        <authorList>
            <person name="Hensen N."/>
            <person name="Bonometti L."/>
            <person name="Westerberg I."/>
            <person name="Brannstrom I.O."/>
            <person name="Guillou S."/>
            <person name="Cros-Aarteil S."/>
            <person name="Calhoun S."/>
            <person name="Haridas S."/>
            <person name="Kuo A."/>
            <person name="Mondo S."/>
            <person name="Pangilinan J."/>
            <person name="Riley R."/>
            <person name="LaButti K."/>
            <person name="Andreopoulos B."/>
            <person name="Lipzen A."/>
            <person name="Chen C."/>
            <person name="Yan M."/>
            <person name="Daum C."/>
            <person name="Ng V."/>
            <person name="Clum A."/>
            <person name="Steindorff A."/>
            <person name="Ohm R.A."/>
            <person name="Martin F."/>
            <person name="Silar P."/>
            <person name="Natvig D.O."/>
            <person name="Lalanne C."/>
            <person name="Gautier V."/>
            <person name="Ament-Velasquez S.L."/>
            <person name="Kruys A."/>
            <person name="Hutchinson M.I."/>
            <person name="Powell A.J."/>
            <person name="Barry K."/>
            <person name="Miller A.N."/>
            <person name="Grigoriev I.V."/>
            <person name="Debuchy R."/>
            <person name="Gladieux P."/>
            <person name="Hiltunen Thoren M."/>
            <person name="Johannesson H."/>
        </authorList>
    </citation>
    <scope>NUCLEOTIDE SEQUENCE</scope>
    <source>
        <strain evidence="2">CBS 232.78</strain>
    </source>
</reference>
<reference evidence="2" key="2">
    <citation type="submission" date="2023-06" db="EMBL/GenBank/DDBJ databases">
        <authorList>
            <consortium name="Lawrence Berkeley National Laboratory"/>
            <person name="Haridas S."/>
            <person name="Hensen N."/>
            <person name="Bonometti L."/>
            <person name="Westerberg I."/>
            <person name="Brannstrom I.O."/>
            <person name="Guillou S."/>
            <person name="Cros-Aarteil S."/>
            <person name="Calhoun S."/>
            <person name="Kuo A."/>
            <person name="Mondo S."/>
            <person name="Pangilinan J."/>
            <person name="Riley R."/>
            <person name="LaButti K."/>
            <person name="Andreopoulos B."/>
            <person name="Lipzen A."/>
            <person name="Chen C."/>
            <person name="Yanf M."/>
            <person name="Daum C."/>
            <person name="Ng V."/>
            <person name="Clum A."/>
            <person name="Steindorff A."/>
            <person name="Ohm R."/>
            <person name="Martin F."/>
            <person name="Silar P."/>
            <person name="Natvig D."/>
            <person name="Lalanne C."/>
            <person name="Gautier V."/>
            <person name="Ament-velasquez S.L."/>
            <person name="Kruys A."/>
            <person name="Hutchinson M.I."/>
            <person name="Powell A.J."/>
            <person name="Barry K."/>
            <person name="Miller A.N."/>
            <person name="Grigoriev I.V."/>
            <person name="Debuchy R."/>
            <person name="Gladieux P."/>
            <person name="Thoren M.H."/>
            <person name="Johannesson H."/>
        </authorList>
    </citation>
    <scope>NUCLEOTIDE SEQUENCE</scope>
    <source>
        <strain evidence="2">CBS 232.78</strain>
    </source>
</reference>
<accession>A0AAE0KD80</accession>
<keyword evidence="1" id="KW-0175">Coiled coil</keyword>